<dbReference type="Proteomes" id="UP000249390">
    <property type="component" value="Unassembled WGS sequence"/>
</dbReference>
<sequence>MYRGGGIERSPAEGTTGTVHKPSIYASAVEHMGALRHNLNRLRVLERPQTYRALVPTHHLQRPVPRFREVLHRLLAQSLVPCRRRRGGRRRRRRLALLPPAAAEEAVEEEEGEEEEEEEGEEDEEEEEDAGVP</sequence>
<proteinExistence type="predicted"/>
<name>A0A328DA32_9ASTE</name>
<dbReference type="AlphaFoldDB" id="A0A328DA32"/>
<keyword evidence="3" id="KW-1185">Reference proteome</keyword>
<evidence type="ECO:0000256" key="1">
    <source>
        <dbReference type="SAM" id="MobiDB-lite"/>
    </source>
</evidence>
<protein>
    <submittedName>
        <fullName evidence="2">Uncharacterized protein</fullName>
    </submittedName>
</protein>
<feature type="region of interest" description="Disordered" evidence="1">
    <location>
        <begin position="86"/>
        <end position="133"/>
    </location>
</feature>
<feature type="compositionally biased region" description="Basic residues" evidence="1">
    <location>
        <begin position="86"/>
        <end position="95"/>
    </location>
</feature>
<organism evidence="2 3">
    <name type="scientific">Cuscuta australis</name>
    <dbReference type="NCBI Taxonomy" id="267555"/>
    <lineage>
        <taxon>Eukaryota</taxon>
        <taxon>Viridiplantae</taxon>
        <taxon>Streptophyta</taxon>
        <taxon>Embryophyta</taxon>
        <taxon>Tracheophyta</taxon>
        <taxon>Spermatophyta</taxon>
        <taxon>Magnoliopsida</taxon>
        <taxon>eudicotyledons</taxon>
        <taxon>Gunneridae</taxon>
        <taxon>Pentapetalae</taxon>
        <taxon>asterids</taxon>
        <taxon>lamiids</taxon>
        <taxon>Solanales</taxon>
        <taxon>Convolvulaceae</taxon>
        <taxon>Cuscuteae</taxon>
        <taxon>Cuscuta</taxon>
        <taxon>Cuscuta subgen. Grammica</taxon>
        <taxon>Cuscuta sect. Cleistogrammica</taxon>
    </lineage>
</organism>
<feature type="compositionally biased region" description="Acidic residues" evidence="1">
    <location>
        <begin position="105"/>
        <end position="133"/>
    </location>
</feature>
<evidence type="ECO:0000313" key="3">
    <source>
        <dbReference type="Proteomes" id="UP000249390"/>
    </source>
</evidence>
<evidence type="ECO:0000313" key="2">
    <source>
        <dbReference type="EMBL" id="RAL42344.1"/>
    </source>
</evidence>
<comment type="caution">
    <text evidence="2">The sequence shown here is derived from an EMBL/GenBank/DDBJ whole genome shotgun (WGS) entry which is preliminary data.</text>
</comment>
<dbReference type="EMBL" id="NQVE01000175">
    <property type="protein sequence ID" value="RAL42344.1"/>
    <property type="molecule type" value="Genomic_DNA"/>
</dbReference>
<gene>
    <name evidence="2" type="ORF">DM860_012127</name>
</gene>
<accession>A0A328DA32</accession>
<reference evidence="2 3" key="1">
    <citation type="submission" date="2018-06" db="EMBL/GenBank/DDBJ databases">
        <title>The Genome of Cuscuta australis (Dodder) Provides Insight into the Evolution of Plant Parasitism.</title>
        <authorList>
            <person name="Liu H."/>
        </authorList>
    </citation>
    <scope>NUCLEOTIDE SEQUENCE [LARGE SCALE GENOMIC DNA]</scope>
    <source>
        <strain evidence="3">cv. Yunnan</strain>
        <tissue evidence="2">Vines</tissue>
    </source>
</reference>